<dbReference type="Proteomes" id="UP000887116">
    <property type="component" value="Unassembled WGS sequence"/>
</dbReference>
<gene>
    <name evidence="1" type="ORF">TNCT_733781</name>
</gene>
<accession>A0A8X6KPS5</accession>
<dbReference type="AlphaFoldDB" id="A0A8X6KPS5"/>
<sequence length="109" mass="12451">MLIDLSDISDLHYQELRKFQNDASIKTLFNIKGVMCRGFCEGTEIKYLNVTNCARELLLPFPSSSFTKCGYSPRPASKKKKRTGYRKNRDLSLKLNTLEPGIKSLCNNQ</sequence>
<organism evidence="1 2">
    <name type="scientific">Trichonephila clavata</name>
    <name type="common">Joro spider</name>
    <name type="synonym">Nephila clavata</name>
    <dbReference type="NCBI Taxonomy" id="2740835"/>
    <lineage>
        <taxon>Eukaryota</taxon>
        <taxon>Metazoa</taxon>
        <taxon>Ecdysozoa</taxon>
        <taxon>Arthropoda</taxon>
        <taxon>Chelicerata</taxon>
        <taxon>Arachnida</taxon>
        <taxon>Araneae</taxon>
        <taxon>Araneomorphae</taxon>
        <taxon>Entelegynae</taxon>
        <taxon>Araneoidea</taxon>
        <taxon>Nephilidae</taxon>
        <taxon>Trichonephila</taxon>
    </lineage>
</organism>
<evidence type="ECO:0000313" key="1">
    <source>
        <dbReference type="EMBL" id="GFQ79756.1"/>
    </source>
</evidence>
<dbReference type="EMBL" id="BMAO01032112">
    <property type="protein sequence ID" value="GFQ79756.1"/>
    <property type="molecule type" value="Genomic_DNA"/>
</dbReference>
<comment type="caution">
    <text evidence="1">The sequence shown here is derived from an EMBL/GenBank/DDBJ whole genome shotgun (WGS) entry which is preliminary data.</text>
</comment>
<keyword evidence="2" id="KW-1185">Reference proteome</keyword>
<protein>
    <submittedName>
        <fullName evidence="1">Uncharacterized protein</fullName>
    </submittedName>
</protein>
<name>A0A8X6KPS5_TRICU</name>
<reference evidence="1" key="1">
    <citation type="submission" date="2020-07" db="EMBL/GenBank/DDBJ databases">
        <title>Multicomponent nature underlies the extraordinary mechanical properties of spider dragline silk.</title>
        <authorList>
            <person name="Kono N."/>
            <person name="Nakamura H."/>
            <person name="Mori M."/>
            <person name="Yoshida Y."/>
            <person name="Ohtoshi R."/>
            <person name="Malay A.D."/>
            <person name="Moran D.A.P."/>
            <person name="Tomita M."/>
            <person name="Numata K."/>
            <person name="Arakawa K."/>
        </authorList>
    </citation>
    <scope>NUCLEOTIDE SEQUENCE</scope>
</reference>
<proteinExistence type="predicted"/>
<evidence type="ECO:0000313" key="2">
    <source>
        <dbReference type="Proteomes" id="UP000887116"/>
    </source>
</evidence>